<evidence type="ECO:0000256" key="1">
    <source>
        <dbReference type="ARBA" id="ARBA00022723"/>
    </source>
</evidence>
<dbReference type="InterPro" id="IPR013149">
    <property type="entry name" value="ADH-like_C"/>
</dbReference>
<dbReference type="InterPro" id="IPR002328">
    <property type="entry name" value="ADH_Zn_CS"/>
</dbReference>
<dbReference type="EMBL" id="VXPY01000071">
    <property type="protein sequence ID" value="MYD90651.1"/>
    <property type="molecule type" value="Genomic_DNA"/>
</dbReference>
<dbReference type="AlphaFoldDB" id="A0A6B1DTR7"/>
<evidence type="ECO:0000313" key="6">
    <source>
        <dbReference type="EMBL" id="MYD90651.1"/>
    </source>
</evidence>
<comment type="similarity">
    <text evidence="4">Belongs to the zinc-containing alcohol dehydrogenase family.</text>
</comment>
<accession>A0A6B1DTR7</accession>
<keyword evidence="3" id="KW-0560">Oxidoreductase</keyword>
<dbReference type="InterPro" id="IPR020843">
    <property type="entry name" value="ER"/>
</dbReference>
<comment type="caution">
    <text evidence="6">The sequence shown here is derived from an EMBL/GenBank/DDBJ whole genome shotgun (WGS) entry which is preliminary data.</text>
</comment>
<evidence type="ECO:0000256" key="3">
    <source>
        <dbReference type="ARBA" id="ARBA00023002"/>
    </source>
</evidence>
<dbReference type="Pfam" id="PF08240">
    <property type="entry name" value="ADH_N"/>
    <property type="match status" value="1"/>
</dbReference>
<evidence type="ECO:0000256" key="2">
    <source>
        <dbReference type="ARBA" id="ARBA00022833"/>
    </source>
</evidence>
<dbReference type="GO" id="GO:0016491">
    <property type="term" value="F:oxidoreductase activity"/>
    <property type="evidence" value="ECO:0007669"/>
    <property type="project" value="UniProtKB-KW"/>
</dbReference>
<comment type="cofactor">
    <cofactor evidence="4">
        <name>Zn(2+)</name>
        <dbReference type="ChEBI" id="CHEBI:29105"/>
    </cofactor>
</comment>
<evidence type="ECO:0000256" key="4">
    <source>
        <dbReference type="RuleBase" id="RU361277"/>
    </source>
</evidence>
<dbReference type="InterPro" id="IPR013154">
    <property type="entry name" value="ADH-like_N"/>
</dbReference>
<dbReference type="PROSITE" id="PS00059">
    <property type="entry name" value="ADH_ZINC"/>
    <property type="match status" value="1"/>
</dbReference>
<dbReference type="Pfam" id="PF00107">
    <property type="entry name" value="ADH_zinc_N"/>
    <property type="match status" value="1"/>
</dbReference>
<dbReference type="InterPro" id="IPR011032">
    <property type="entry name" value="GroES-like_sf"/>
</dbReference>
<dbReference type="SUPFAM" id="SSF50129">
    <property type="entry name" value="GroES-like"/>
    <property type="match status" value="1"/>
</dbReference>
<dbReference type="Gene3D" id="3.40.50.720">
    <property type="entry name" value="NAD(P)-binding Rossmann-like Domain"/>
    <property type="match status" value="1"/>
</dbReference>
<dbReference type="PANTHER" id="PTHR43401:SF2">
    <property type="entry name" value="L-THREONINE 3-DEHYDROGENASE"/>
    <property type="match status" value="1"/>
</dbReference>
<dbReference type="Gene3D" id="3.90.180.10">
    <property type="entry name" value="Medium-chain alcohol dehydrogenases, catalytic domain"/>
    <property type="match status" value="1"/>
</dbReference>
<reference evidence="6" key="1">
    <citation type="submission" date="2019-09" db="EMBL/GenBank/DDBJ databases">
        <title>Characterisation of the sponge microbiome using genome-centric metagenomics.</title>
        <authorList>
            <person name="Engelberts J.P."/>
            <person name="Robbins S.J."/>
            <person name="De Goeij J.M."/>
            <person name="Aranda M."/>
            <person name="Bell S.C."/>
            <person name="Webster N.S."/>
        </authorList>
    </citation>
    <scope>NUCLEOTIDE SEQUENCE</scope>
    <source>
        <strain evidence="6">SB0662_bin_9</strain>
    </source>
</reference>
<organism evidence="6">
    <name type="scientific">Caldilineaceae bacterium SB0662_bin_9</name>
    <dbReference type="NCBI Taxonomy" id="2605258"/>
    <lineage>
        <taxon>Bacteria</taxon>
        <taxon>Bacillati</taxon>
        <taxon>Chloroflexota</taxon>
        <taxon>Caldilineae</taxon>
        <taxon>Caldilineales</taxon>
        <taxon>Caldilineaceae</taxon>
    </lineage>
</organism>
<dbReference type="SMART" id="SM00829">
    <property type="entry name" value="PKS_ER"/>
    <property type="match status" value="1"/>
</dbReference>
<dbReference type="PANTHER" id="PTHR43401">
    <property type="entry name" value="L-THREONINE 3-DEHYDROGENASE"/>
    <property type="match status" value="1"/>
</dbReference>
<feature type="domain" description="Enoyl reductase (ER)" evidence="5">
    <location>
        <begin position="8"/>
        <end position="341"/>
    </location>
</feature>
<name>A0A6B1DTR7_9CHLR</name>
<evidence type="ECO:0000259" key="5">
    <source>
        <dbReference type="SMART" id="SM00829"/>
    </source>
</evidence>
<dbReference type="InterPro" id="IPR036291">
    <property type="entry name" value="NAD(P)-bd_dom_sf"/>
</dbReference>
<dbReference type="InterPro" id="IPR050129">
    <property type="entry name" value="Zn_alcohol_dh"/>
</dbReference>
<proteinExistence type="inferred from homology"/>
<keyword evidence="1 4" id="KW-0479">Metal-binding</keyword>
<sequence length="354" mass="37296">MKAAVVHGLNDIRIEEVPMPEIGPAQVLVQVGAAGVCSTDVKTLAGLSPPRTVPAILGHEVAGLIVETGPEVDDWQVGQRVAVYPIAACGECFYCLAGRHSLCVREYGLGRGADGAFAEYLAVPSEVLSLGGLVDIGNTPYATATLIEPLSCVLAASRQCGTGEGSSVVVVGCGPMGLLHVYANRYLGAKVVAVDMNAERLEHARRLGAQAALNPERDPVREGVLEATEGLGADIVIAAVGFVDAVCQSFDYVRPGGVLNVFGGTPRGDMMTVDPRWLHYGEITLTGTFASSVQDFREAWTRLQENPDPVNSIVSHHCRLDDIVAAVDRVRTGRGTKTIVVFDEVSGDAPSSLH</sequence>
<dbReference type="SUPFAM" id="SSF51735">
    <property type="entry name" value="NAD(P)-binding Rossmann-fold domains"/>
    <property type="match status" value="1"/>
</dbReference>
<dbReference type="GO" id="GO:0008270">
    <property type="term" value="F:zinc ion binding"/>
    <property type="evidence" value="ECO:0007669"/>
    <property type="project" value="InterPro"/>
</dbReference>
<protein>
    <submittedName>
        <fullName evidence="6">Alcohol dehydrogenase catalytic domain-containing protein</fullName>
    </submittedName>
</protein>
<keyword evidence="2 4" id="KW-0862">Zinc</keyword>
<gene>
    <name evidence="6" type="ORF">F4Y08_10010</name>
</gene>